<evidence type="ECO:0000256" key="3">
    <source>
        <dbReference type="ARBA" id="ARBA00029409"/>
    </source>
</evidence>
<evidence type="ECO:0000256" key="1">
    <source>
        <dbReference type="ARBA" id="ARBA00005810"/>
    </source>
</evidence>
<protein>
    <recommendedName>
        <fullName evidence="2">2-amino-4-hydroxy-6-hydroxymethyldihydropteridine pyrophosphokinase</fullName>
    </recommendedName>
    <alternativeName>
        <fullName evidence="4">6-hydroxymethyl-7,8-dihydropterin pyrophosphokinase</fullName>
    </alternativeName>
    <alternativeName>
        <fullName evidence="5">7,8-dihydro-6-hydroxymethylpterin-pyrophosphokinase</fullName>
    </alternativeName>
</protein>
<evidence type="ECO:0000313" key="9">
    <source>
        <dbReference type="Proteomes" id="UP000683428"/>
    </source>
</evidence>
<evidence type="ECO:0000259" key="7">
    <source>
        <dbReference type="Pfam" id="PF01288"/>
    </source>
</evidence>
<comment type="function">
    <text evidence="3">Catalyzes the transfer of pyrophosphate from adenosine triphosphate (ATP) to 6-hydroxymethyl-7,8-dihydropterin, an enzymatic step in folate biosynthesis pathway.</text>
</comment>
<feature type="compositionally biased region" description="Pro residues" evidence="6">
    <location>
        <begin position="25"/>
        <end position="35"/>
    </location>
</feature>
<dbReference type="KEGG" id="aiq:Azoinq_10365"/>
<evidence type="ECO:0000256" key="2">
    <source>
        <dbReference type="ARBA" id="ARBA00016218"/>
    </source>
</evidence>
<dbReference type="NCBIfam" id="TIGR01498">
    <property type="entry name" value="folK"/>
    <property type="match status" value="1"/>
</dbReference>
<evidence type="ECO:0000256" key="5">
    <source>
        <dbReference type="ARBA" id="ARBA00033413"/>
    </source>
</evidence>
<accession>A0A975SLF8</accession>
<name>A0A975SLF8_9RHOO</name>
<feature type="region of interest" description="Disordered" evidence="6">
    <location>
        <begin position="1"/>
        <end position="36"/>
    </location>
</feature>
<organism evidence="8 9">
    <name type="scientific">Azospira inquinata</name>
    <dbReference type="NCBI Taxonomy" id="2785627"/>
    <lineage>
        <taxon>Bacteria</taxon>
        <taxon>Pseudomonadati</taxon>
        <taxon>Pseudomonadota</taxon>
        <taxon>Betaproteobacteria</taxon>
        <taxon>Rhodocyclales</taxon>
        <taxon>Rhodocyclaceae</taxon>
        <taxon>Azospira</taxon>
    </lineage>
</organism>
<dbReference type="AlphaFoldDB" id="A0A975SLF8"/>
<dbReference type="PANTHER" id="PTHR43071">
    <property type="entry name" value="2-AMINO-4-HYDROXY-6-HYDROXYMETHYLDIHYDROPTERIDINE PYROPHOSPHOKINASE"/>
    <property type="match status" value="1"/>
</dbReference>
<reference evidence="8" key="1">
    <citation type="submission" date="2020-11" db="EMBL/GenBank/DDBJ databases">
        <title>Azospira inquinata sp. nov.</title>
        <authorList>
            <person name="Moe W.M."/>
            <person name="Mikes M.C."/>
        </authorList>
    </citation>
    <scope>NUCLEOTIDE SEQUENCE</scope>
    <source>
        <strain evidence="8">Azo-3</strain>
    </source>
</reference>
<dbReference type="GO" id="GO:0003848">
    <property type="term" value="F:2-amino-4-hydroxy-6-hydroxymethyldihydropteridine diphosphokinase activity"/>
    <property type="evidence" value="ECO:0007669"/>
    <property type="project" value="InterPro"/>
</dbReference>
<dbReference type="Pfam" id="PF01288">
    <property type="entry name" value="HPPK"/>
    <property type="match status" value="1"/>
</dbReference>
<gene>
    <name evidence="8" type="primary">folK</name>
    <name evidence="8" type="ORF">Azoinq_10365</name>
</gene>
<proteinExistence type="inferred from homology"/>
<evidence type="ECO:0000256" key="4">
    <source>
        <dbReference type="ARBA" id="ARBA00029766"/>
    </source>
</evidence>
<evidence type="ECO:0000313" key="8">
    <source>
        <dbReference type="EMBL" id="QWT48266.1"/>
    </source>
</evidence>
<keyword evidence="9" id="KW-1185">Reference proteome</keyword>
<feature type="domain" description="7,8-dihydro-6-hydroxymethylpterin-pyrophosphokinase" evidence="7">
    <location>
        <begin position="74"/>
        <end position="202"/>
    </location>
</feature>
<dbReference type="PANTHER" id="PTHR43071:SF1">
    <property type="entry name" value="2-AMINO-4-HYDROXY-6-HYDROXYMETHYLDIHYDROPTERIDINE PYROPHOSPHOKINASE"/>
    <property type="match status" value="1"/>
</dbReference>
<dbReference type="GO" id="GO:0009396">
    <property type="term" value="P:folic acid-containing compound biosynthetic process"/>
    <property type="evidence" value="ECO:0007669"/>
    <property type="project" value="InterPro"/>
</dbReference>
<dbReference type="Proteomes" id="UP000683428">
    <property type="component" value="Chromosome"/>
</dbReference>
<evidence type="ECO:0000256" key="6">
    <source>
        <dbReference type="SAM" id="MobiDB-lite"/>
    </source>
</evidence>
<sequence>MNATPCSCPPPAATRTGVGGVAANPPVPRTLPPRPDLTAAIRPPPLYLSRFSAFSPLHVSAVVTSSSPYAHRAYVALGANLNDPVAQLQAAVAALDELPDSALVRRSSFYRTAPVGVRNQPDFINGVAELATDLDPHRLLATLLEVEARFGRVRSYPNAPRTLDLDLLLYDQAVVHTPDLILPHPRLHLRAFVLVPLGEIAPDLALPGRGRLAAWLPAVANQRIDRLATPAP</sequence>
<comment type="similarity">
    <text evidence="1">Belongs to the HPPK family.</text>
</comment>
<dbReference type="InterPro" id="IPR000550">
    <property type="entry name" value="Hppk"/>
</dbReference>
<dbReference type="EMBL" id="CP064782">
    <property type="protein sequence ID" value="QWT48266.1"/>
    <property type="molecule type" value="Genomic_DNA"/>
</dbReference>
<dbReference type="CDD" id="cd00483">
    <property type="entry name" value="HPPK"/>
    <property type="match status" value="1"/>
</dbReference>
<keyword evidence="8" id="KW-0808">Transferase</keyword>